<dbReference type="SUPFAM" id="SSF88659">
    <property type="entry name" value="Sigma3 and sigma4 domains of RNA polymerase sigma factors"/>
    <property type="match status" value="1"/>
</dbReference>
<keyword evidence="2" id="KW-0805">Transcription regulation</keyword>
<comment type="similarity">
    <text evidence="1">Belongs to the sigma-70 factor family. ECF subfamily.</text>
</comment>
<keyword evidence="4" id="KW-0238">DNA-binding</keyword>
<accession>A0A235BT47</accession>
<dbReference type="InterPro" id="IPR036388">
    <property type="entry name" value="WH-like_DNA-bd_sf"/>
</dbReference>
<evidence type="ECO:0000256" key="5">
    <source>
        <dbReference type="ARBA" id="ARBA00023163"/>
    </source>
</evidence>
<name>A0A235BT47_UNCW3</name>
<dbReference type="Pfam" id="PF08281">
    <property type="entry name" value="Sigma70_r4_2"/>
    <property type="match status" value="1"/>
</dbReference>
<proteinExistence type="inferred from homology"/>
<dbReference type="PANTHER" id="PTHR43133">
    <property type="entry name" value="RNA POLYMERASE ECF-TYPE SIGMA FACTO"/>
    <property type="match status" value="1"/>
</dbReference>
<protein>
    <recommendedName>
        <fullName evidence="10">RNA polymerase subunit sigma-24</fullName>
    </recommendedName>
</protein>
<feature type="domain" description="RNA polymerase sigma-70 region 2" evidence="6">
    <location>
        <begin position="36"/>
        <end position="102"/>
    </location>
</feature>
<dbReference type="EMBL" id="NOZP01000106">
    <property type="protein sequence ID" value="OYD15391.1"/>
    <property type="molecule type" value="Genomic_DNA"/>
</dbReference>
<evidence type="ECO:0000259" key="6">
    <source>
        <dbReference type="Pfam" id="PF04542"/>
    </source>
</evidence>
<keyword evidence="5" id="KW-0804">Transcription</keyword>
<sequence>MAKSKQLQVAPKALPVPDKELVKRAQAGNDAAFEELVRRYERKVYNISYRLLGNEQDASEALQDTFLRAYRFICKFQFKSSFYTWLYRIATNTSLTKLRRRKSPIVVSLDAPVRSESGQTLEIPDYKYSPEKIMRQRELGRALQEAVDSLPPDYRSAVVLRDMEGLSNEEVSKVLNLSVAAVKSRLHRGRMVLRSKLADYI</sequence>
<dbReference type="InterPro" id="IPR039425">
    <property type="entry name" value="RNA_pol_sigma-70-like"/>
</dbReference>
<dbReference type="NCBIfam" id="TIGR02937">
    <property type="entry name" value="sigma70-ECF"/>
    <property type="match status" value="1"/>
</dbReference>
<dbReference type="InterPro" id="IPR013324">
    <property type="entry name" value="RNA_pol_sigma_r3/r4-like"/>
</dbReference>
<feature type="domain" description="RNA polymerase sigma factor 70 region 4 type 2" evidence="7">
    <location>
        <begin position="141"/>
        <end position="191"/>
    </location>
</feature>
<dbReference type="CDD" id="cd06171">
    <property type="entry name" value="Sigma70_r4"/>
    <property type="match status" value="1"/>
</dbReference>
<dbReference type="GO" id="GO:0006352">
    <property type="term" value="P:DNA-templated transcription initiation"/>
    <property type="evidence" value="ECO:0007669"/>
    <property type="project" value="InterPro"/>
</dbReference>
<evidence type="ECO:0000313" key="8">
    <source>
        <dbReference type="EMBL" id="OYD15391.1"/>
    </source>
</evidence>
<evidence type="ECO:0000256" key="2">
    <source>
        <dbReference type="ARBA" id="ARBA00023015"/>
    </source>
</evidence>
<dbReference type="PANTHER" id="PTHR43133:SF8">
    <property type="entry name" value="RNA POLYMERASE SIGMA FACTOR HI_1459-RELATED"/>
    <property type="match status" value="1"/>
</dbReference>
<evidence type="ECO:0000256" key="4">
    <source>
        <dbReference type="ARBA" id="ARBA00023125"/>
    </source>
</evidence>
<dbReference type="InterPro" id="IPR014284">
    <property type="entry name" value="RNA_pol_sigma-70_dom"/>
</dbReference>
<dbReference type="SUPFAM" id="SSF88946">
    <property type="entry name" value="Sigma2 domain of RNA polymerase sigma factors"/>
    <property type="match status" value="1"/>
</dbReference>
<evidence type="ECO:0000256" key="1">
    <source>
        <dbReference type="ARBA" id="ARBA00010641"/>
    </source>
</evidence>
<dbReference type="Pfam" id="PF04542">
    <property type="entry name" value="Sigma70_r2"/>
    <property type="match status" value="1"/>
</dbReference>
<dbReference type="Gene3D" id="1.10.1740.10">
    <property type="match status" value="1"/>
</dbReference>
<dbReference type="InterPro" id="IPR013325">
    <property type="entry name" value="RNA_pol_sigma_r2"/>
</dbReference>
<keyword evidence="3" id="KW-0731">Sigma factor</keyword>
<dbReference type="InterPro" id="IPR013249">
    <property type="entry name" value="RNA_pol_sigma70_r4_t2"/>
</dbReference>
<gene>
    <name evidence="8" type="ORF">CH330_05805</name>
</gene>
<dbReference type="GO" id="GO:0003677">
    <property type="term" value="F:DNA binding"/>
    <property type="evidence" value="ECO:0007669"/>
    <property type="project" value="UniProtKB-KW"/>
</dbReference>
<evidence type="ECO:0008006" key="10">
    <source>
        <dbReference type="Google" id="ProtNLM"/>
    </source>
</evidence>
<evidence type="ECO:0000256" key="3">
    <source>
        <dbReference type="ARBA" id="ARBA00023082"/>
    </source>
</evidence>
<dbReference type="InterPro" id="IPR007627">
    <property type="entry name" value="RNA_pol_sigma70_r2"/>
</dbReference>
<dbReference type="GO" id="GO:0016987">
    <property type="term" value="F:sigma factor activity"/>
    <property type="evidence" value="ECO:0007669"/>
    <property type="project" value="UniProtKB-KW"/>
</dbReference>
<organism evidence="8 9">
    <name type="scientific">candidate division WOR-3 bacterium JGI_Cruoil_03_51_56</name>
    <dbReference type="NCBI Taxonomy" id="1973747"/>
    <lineage>
        <taxon>Bacteria</taxon>
        <taxon>Bacteria division WOR-3</taxon>
    </lineage>
</organism>
<dbReference type="AlphaFoldDB" id="A0A235BT47"/>
<evidence type="ECO:0000313" key="9">
    <source>
        <dbReference type="Proteomes" id="UP000215559"/>
    </source>
</evidence>
<dbReference type="Proteomes" id="UP000215559">
    <property type="component" value="Unassembled WGS sequence"/>
</dbReference>
<dbReference type="Gene3D" id="1.10.10.10">
    <property type="entry name" value="Winged helix-like DNA-binding domain superfamily/Winged helix DNA-binding domain"/>
    <property type="match status" value="1"/>
</dbReference>
<comment type="caution">
    <text evidence="8">The sequence shown here is derived from an EMBL/GenBank/DDBJ whole genome shotgun (WGS) entry which is preliminary data.</text>
</comment>
<evidence type="ECO:0000259" key="7">
    <source>
        <dbReference type="Pfam" id="PF08281"/>
    </source>
</evidence>
<reference evidence="8 9" key="1">
    <citation type="submission" date="2017-07" db="EMBL/GenBank/DDBJ databases">
        <title>Recovery of genomes from metagenomes via a dereplication, aggregation, and scoring strategy.</title>
        <authorList>
            <person name="Sieber C.M."/>
            <person name="Probst A.J."/>
            <person name="Sharrar A."/>
            <person name="Thomas B.C."/>
            <person name="Hess M."/>
            <person name="Tringe S.G."/>
            <person name="Banfield J.F."/>
        </authorList>
    </citation>
    <scope>NUCLEOTIDE SEQUENCE [LARGE SCALE GENOMIC DNA]</scope>
    <source>
        <strain evidence="8">JGI_Cruoil_03_51_56</strain>
    </source>
</reference>